<dbReference type="Proteomes" id="UP001281761">
    <property type="component" value="Unassembled WGS sequence"/>
</dbReference>
<dbReference type="EMBL" id="JARBJD010000148">
    <property type="protein sequence ID" value="KAK2949818.1"/>
    <property type="molecule type" value="Genomic_DNA"/>
</dbReference>
<proteinExistence type="predicted"/>
<evidence type="ECO:0000313" key="1">
    <source>
        <dbReference type="EMBL" id="KAK2949818.1"/>
    </source>
</evidence>
<protein>
    <submittedName>
        <fullName evidence="1">Uncharacterized protein</fullName>
    </submittedName>
</protein>
<gene>
    <name evidence="1" type="ORF">BLNAU_15213</name>
</gene>
<keyword evidence="2" id="KW-1185">Reference proteome</keyword>
<reference evidence="1 2" key="1">
    <citation type="journal article" date="2022" name="bioRxiv">
        <title>Genomics of Preaxostyla Flagellates Illuminates Evolutionary Transitions and the Path Towards Mitochondrial Loss.</title>
        <authorList>
            <person name="Novak L.V.F."/>
            <person name="Treitli S.C."/>
            <person name="Pyrih J."/>
            <person name="Halakuc P."/>
            <person name="Pipaliya S.V."/>
            <person name="Vacek V."/>
            <person name="Brzon O."/>
            <person name="Soukal P."/>
            <person name="Eme L."/>
            <person name="Dacks J.B."/>
            <person name="Karnkowska A."/>
            <person name="Elias M."/>
            <person name="Hampl V."/>
        </authorList>
    </citation>
    <scope>NUCLEOTIDE SEQUENCE [LARGE SCALE GENOMIC DNA]</scope>
    <source>
        <strain evidence="1">NAU3</strain>
        <tissue evidence="1">Gut</tissue>
    </source>
</reference>
<evidence type="ECO:0000313" key="2">
    <source>
        <dbReference type="Proteomes" id="UP001281761"/>
    </source>
</evidence>
<name>A0ABQ9XEU0_9EUKA</name>
<dbReference type="InterPro" id="IPR016024">
    <property type="entry name" value="ARM-type_fold"/>
</dbReference>
<sequence length="544" mass="62401">MEHLVHSVNDENKWDLSNISSLLERLQCNDEEMIVDTLRTLQKVASGAFFCFSHRYDLGFFNCDEWVSESETDDRKSSHPSAVGTTLARMSLSPHLGIATHSLNAIYWVVTQDPPALTPLPSPIFPSSSPIQQYSGLSFLAALTKKLRIVFSKFQATIPTDPSHLPKFIQLTKDDPFLIYRSLDFCSCSFILPNPLLRANPPIEVDSQFIRELVLFVKEALPTILTNISTIDNLIASLPSDSSPTTQLYSEADKQATFTLKYLKSKCEVFMSSGWLFLMAVPESLTDSHKSSIQTIILDDPSFPDLVLNSLKCDQEKIRKLTIMTITDTIIHFPWMREQFMTANLVGRMFETVDFVSLPLSESETHIQLSRFITWMFFPVGYTEEHPIFEQYPLIRVSVLEPAKEFIKSMFHNSDKLILNEADQKMIDSCISLTHHHIRNMDLRLDELDADIVSAFVNWEVRTMVAMEDDSSFCDVFDSMFRRLCEWTKNKPERLKRREVLLREEGWDDALELRVVGIEVDTSHNLKTCARQFRIKLTLNADEL</sequence>
<comment type="caution">
    <text evidence="1">The sequence shown here is derived from an EMBL/GenBank/DDBJ whole genome shotgun (WGS) entry which is preliminary data.</text>
</comment>
<accession>A0ABQ9XEU0</accession>
<dbReference type="SUPFAM" id="SSF48371">
    <property type="entry name" value="ARM repeat"/>
    <property type="match status" value="1"/>
</dbReference>
<organism evidence="1 2">
    <name type="scientific">Blattamonas nauphoetae</name>
    <dbReference type="NCBI Taxonomy" id="2049346"/>
    <lineage>
        <taxon>Eukaryota</taxon>
        <taxon>Metamonada</taxon>
        <taxon>Preaxostyla</taxon>
        <taxon>Oxymonadida</taxon>
        <taxon>Blattamonas</taxon>
    </lineage>
</organism>